<sequence>MKRTSALLLASALVAALTTFTTTAPAAADGPSCGATVLKDDGTPWVCTFADEFDGNALDRTKWTPQETGVGGLSGGGTDCWVDNPNTIAVNAGTLKLTSRQYPWPILCKNPRGGNYVTQYISGSVTTRGAFEQTYGRWEIRAKFGNAQATTGTQSALWLYPSKHTYGDWPASGEIDIAEYYSKYTDRAIPVIHYNRADTEDKSHTDYRCLIWQPWQFHTYTLVWTPTDIVISIDGQECIDHKISAAAPLTGSAPFDQPFVTNLTQTLGMGQNPFDPATTPLPQQTQVDYVRVWS</sequence>
<evidence type="ECO:0000259" key="2">
    <source>
        <dbReference type="PROSITE" id="PS51762"/>
    </source>
</evidence>
<dbReference type="InterPro" id="IPR000757">
    <property type="entry name" value="Beta-glucanase-like"/>
</dbReference>
<dbReference type="OrthoDB" id="3250776at2"/>
<dbReference type="CDD" id="cd08023">
    <property type="entry name" value="GH16_laminarinase_like"/>
    <property type="match status" value="1"/>
</dbReference>
<proteinExistence type="predicted"/>
<accession>A0A5C8NLZ9</accession>
<reference evidence="3 4" key="1">
    <citation type="submission" date="2019-06" db="EMBL/GenBank/DDBJ databases">
        <title>Aeromicrobium sp. nov., isolated from a maize field.</title>
        <authorList>
            <person name="Lin S.-Y."/>
            <person name="Tsai C.-F."/>
            <person name="Young C.-C."/>
        </authorList>
    </citation>
    <scope>NUCLEOTIDE SEQUENCE [LARGE SCALE GENOMIC DNA]</scope>
    <source>
        <strain evidence="3 4">CC-CFT486</strain>
    </source>
</reference>
<keyword evidence="4" id="KW-1185">Reference proteome</keyword>
<dbReference type="PANTHER" id="PTHR10963:SF60">
    <property type="entry name" value="GRAM-NEGATIVE BACTERIA-BINDING PROTEIN 1-RELATED"/>
    <property type="match status" value="1"/>
</dbReference>
<evidence type="ECO:0000313" key="3">
    <source>
        <dbReference type="EMBL" id="TXL62739.1"/>
    </source>
</evidence>
<keyword evidence="1" id="KW-0732">Signal</keyword>
<name>A0A5C8NLZ9_9ACTN</name>
<gene>
    <name evidence="3" type="ORF">FHP06_00385</name>
</gene>
<feature type="signal peptide" evidence="1">
    <location>
        <begin position="1"/>
        <end position="26"/>
    </location>
</feature>
<dbReference type="PANTHER" id="PTHR10963">
    <property type="entry name" value="GLYCOSYL HYDROLASE-RELATED"/>
    <property type="match status" value="1"/>
</dbReference>
<dbReference type="InterPro" id="IPR050546">
    <property type="entry name" value="Glycosyl_Hydrlase_16"/>
</dbReference>
<dbReference type="InterPro" id="IPR013320">
    <property type="entry name" value="ConA-like_dom_sf"/>
</dbReference>
<keyword evidence="3" id="KW-0378">Hydrolase</keyword>
<protein>
    <submittedName>
        <fullName evidence="3">Glycoside hydrolase family 16 protein</fullName>
    </submittedName>
</protein>
<dbReference type="GO" id="GO:0004553">
    <property type="term" value="F:hydrolase activity, hydrolyzing O-glycosyl compounds"/>
    <property type="evidence" value="ECO:0007669"/>
    <property type="project" value="InterPro"/>
</dbReference>
<dbReference type="SUPFAM" id="SSF49899">
    <property type="entry name" value="Concanavalin A-like lectins/glucanases"/>
    <property type="match status" value="1"/>
</dbReference>
<feature type="domain" description="GH16" evidence="2">
    <location>
        <begin position="17"/>
        <end position="294"/>
    </location>
</feature>
<dbReference type="GO" id="GO:0005975">
    <property type="term" value="P:carbohydrate metabolic process"/>
    <property type="evidence" value="ECO:0007669"/>
    <property type="project" value="InterPro"/>
</dbReference>
<dbReference type="Pfam" id="PF00722">
    <property type="entry name" value="Glyco_hydro_16"/>
    <property type="match status" value="1"/>
</dbReference>
<organism evidence="3 4">
    <name type="scientific">Aeromicrobium terrae</name>
    <dbReference type="NCBI Taxonomy" id="2498846"/>
    <lineage>
        <taxon>Bacteria</taxon>
        <taxon>Bacillati</taxon>
        <taxon>Actinomycetota</taxon>
        <taxon>Actinomycetes</taxon>
        <taxon>Propionibacteriales</taxon>
        <taxon>Nocardioidaceae</taxon>
        <taxon>Aeromicrobium</taxon>
    </lineage>
</organism>
<evidence type="ECO:0000256" key="1">
    <source>
        <dbReference type="SAM" id="SignalP"/>
    </source>
</evidence>
<dbReference type="AlphaFoldDB" id="A0A5C8NLZ9"/>
<dbReference type="Gene3D" id="2.60.120.200">
    <property type="match status" value="1"/>
</dbReference>
<dbReference type="EMBL" id="VDUX01000001">
    <property type="protein sequence ID" value="TXL62739.1"/>
    <property type="molecule type" value="Genomic_DNA"/>
</dbReference>
<dbReference type="Proteomes" id="UP000321571">
    <property type="component" value="Unassembled WGS sequence"/>
</dbReference>
<feature type="chain" id="PRO_5022845835" evidence="1">
    <location>
        <begin position="27"/>
        <end position="294"/>
    </location>
</feature>
<evidence type="ECO:0000313" key="4">
    <source>
        <dbReference type="Proteomes" id="UP000321571"/>
    </source>
</evidence>
<dbReference type="RefSeq" id="WP_147682716.1">
    <property type="nucleotide sequence ID" value="NZ_VDUX01000001.1"/>
</dbReference>
<dbReference type="PROSITE" id="PS51762">
    <property type="entry name" value="GH16_2"/>
    <property type="match status" value="1"/>
</dbReference>
<comment type="caution">
    <text evidence="3">The sequence shown here is derived from an EMBL/GenBank/DDBJ whole genome shotgun (WGS) entry which is preliminary data.</text>
</comment>